<evidence type="ECO:0000256" key="4">
    <source>
        <dbReference type="ARBA" id="ARBA00022692"/>
    </source>
</evidence>
<dbReference type="GO" id="GO:0005886">
    <property type="term" value="C:plasma membrane"/>
    <property type="evidence" value="ECO:0007669"/>
    <property type="project" value="UniProtKB-SubCell"/>
</dbReference>
<keyword evidence="6 8" id="KW-0472">Membrane</keyword>
<accession>A0AA42BVC2</accession>
<dbReference type="PANTHER" id="PTHR30561">
    <property type="entry name" value="SMR FAMILY PROTON-DEPENDENT DRUG EFFLUX TRANSPORTER SUGE"/>
    <property type="match status" value="1"/>
</dbReference>
<dbReference type="SUPFAM" id="SSF103481">
    <property type="entry name" value="Multidrug resistance efflux transporter EmrE"/>
    <property type="match status" value="1"/>
</dbReference>
<dbReference type="EMBL" id="JANLCK010000015">
    <property type="protein sequence ID" value="MCS5727867.1"/>
    <property type="molecule type" value="Genomic_DNA"/>
</dbReference>
<dbReference type="InterPro" id="IPR037185">
    <property type="entry name" value="EmrE-like"/>
</dbReference>
<dbReference type="InterPro" id="IPR045324">
    <property type="entry name" value="Small_multidrug_res"/>
</dbReference>
<keyword evidence="10" id="KW-1185">Reference proteome</keyword>
<evidence type="ECO:0000256" key="5">
    <source>
        <dbReference type="ARBA" id="ARBA00022989"/>
    </source>
</evidence>
<dbReference type="InterPro" id="IPR000390">
    <property type="entry name" value="Small_drug/metabolite_transptr"/>
</dbReference>
<comment type="similarity">
    <text evidence="7">Belongs to the drug/metabolite transporter (DMT) superfamily. Small multidrug resistance (SMR) (TC 2.A.7.1) family.</text>
</comment>
<keyword evidence="4 7" id="KW-0812">Transmembrane</keyword>
<evidence type="ECO:0000256" key="7">
    <source>
        <dbReference type="RuleBase" id="RU003942"/>
    </source>
</evidence>
<evidence type="ECO:0000256" key="8">
    <source>
        <dbReference type="SAM" id="Phobius"/>
    </source>
</evidence>
<evidence type="ECO:0000256" key="1">
    <source>
        <dbReference type="ARBA" id="ARBA00004651"/>
    </source>
</evidence>
<feature type="transmembrane region" description="Helical" evidence="8">
    <location>
        <begin position="27"/>
        <end position="49"/>
    </location>
</feature>
<dbReference type="Gene3D" id="1.10.3730.20">
    <property type="match status" value="1"/>
</dbReference>
<comment type="caution">
    <text evidence="9">The sequence shown here is derived from an EMBL/GenBank/DDBJ whole genome shotgun (WGS) entry which is preliminary data.</text>
</comment>
<keyword evidence="2" id="KW-0813">Transport</keyword>
<evidence type="ECO:0000313" key="9">
    <source>
        <dbReference type="EMBL" id="MCS5727867.1"/>
    </source>
</evidence>
<proteinExistence type="inferred from homology"/>
<keyword evidence="5 8" id="KW-1133">Transmembrane helix</keyword>
<keyword evidence="3" id="KW-1003">Cell membrane</keyword>
<dbReference type="Proteomes" id="UP001165587">
    <property type="component" value="Unassembled WGS sequence"/>
</dbReference>
<gene>
    <name evidence="9" type="ORF">N1028_18375</name>
</gene>
<dbReference type="GO" id="GO:0022857">
    <property type="term" value="F:transmembrane transporter activity"/>
    <property type="evidence" value="ECO:0007669"/>
    <property type="project" value="InterPro"/>
</dbReference>
<organism evidence="9 10">
    <name type="scientific">Herbiconiux oxytropis</name>
    <dbReference type="NCBI Taxonomy" id="2970915"/>
    <lineage>
        <taxon>Bacteria</taxon>
        <taxon>Bacillati</taxon>
        <taxon>Actinomycetota</taxon>
        <taxon>Actinomycetes</taxon>
        <taxon>Micrococcales</taxon>
        <taxon>Microbacteriaceae</taxon>
        <taxon>Herbiconiux</taxon>
    </lineage>
</organism>
<evidence type="ECO:0000256" key="2">
    <source>
        <dbReference type="ARBA" id="ARBA00022448"/>
    </source>
</evidence>
<feature type="transmembrane region" description="Helical" evidence="8">
    <location>
        <begin position="84"/>
        <end position="102"/>
    </location>
</feature>
<protein>
    <submittedName>
        <fullName evidence="9">SMR family transporter</fullName>
    </submittedName>
</protein>
<dbReference type="Pfam" id="PF00893">
    <property type="entry name" value="Multi_Drug_Res"/>
    <property type="match status" value="1"/>
</dbReference>
<name>A0AA42BVC2_9MICO</name>
<evidence type="ECO:0000256" key="3">
    <source>
        <dbReference type="ARBA" id="ARBA00022475"/>
    </source>
</evidence>
<dbReference type="AlphaFoldDB" id="A0AA42BVC2"/>
<dbReference type="PANTHER" id="PTHR30561:SF1">
    <property type="entry name" value="MULTIDRUG TRANSPORTER EMRE"/>
    <property type="match status" value="1"/>
</dbReference>
<feature type="transmembrane region" description="Helical" evidence="8">
    <location>
        <begin position="56"/>
        <end position="78"/>
    </location>
</feature>
<comment type="subcellular location">
    <subcellularLocation>
        <location evidence="1 7">Cell membrane</location>
        <topology evidence="1 7">Multi-pass membrane protein</topology>
    </subcellularLocation>
</comment>
<evidence type="ECO:0000256" key="6">
    <source>
        <dbReference type="ARBA" id="ARBA00023136"/>
    </source>
</evidence>
<evidence type="ECO:0000313" key="10">
    <source>
        <dbReference type="Proteomes" id="UP001165587"/>
    </source>
</evidence>
<reference evidence="9" key="1">
    <citation type="submission" date="2022-08" db="EMBL/GenBank/DDBJ databases">
        <authorList>
            <person name="Deng Y."/>
            <person name="Han X.-F."/>
            <person name="Zhang Y.-Q."/>
        </authorList>
    </citation>
    <scope>NUCLEOTIDE SEQUENCE</scope>
    <source>
        <strain evidence="9">CPCC 203407</strain>
    </source>
</reference>
<sequence>MRKWVLLAGAIVTEVSASLSLKAALEHPAWFVVVGVGYASAFVLLAFVLRAGMPLGVAYGVWGALGVALTAGLAALLFGETLTPVMLAGIAMVMAGVLAVEIGSQRAASTKADAAAPGRSGGAVR</sequence>
<dbReference type="RefSeq" id="WP_259530927.1">
    <property type="nucleotide sequence ID" value="NZ_JANLCK010000015.1"/>
</dbReference>